<feature type="compositionally biased region" description="Basic and acidic residues" evidence="4">
    <location>
        <begin position="82"/>
        <end position="95"/>
    </location>
</feature>
<organism evidence="6 7">
    <name type="scientific">Petromyzon marinus</name>
    <name type="common">Sea lamprey</name>
    <dbReference type="NCBI Taxonomy" id="7757"/>
    <lineage>
        <taxon>Eukaryota</taxon>
        <taxon>Metazoa</taxon>
        <taxon>Chordata</taxon>
        <taxon>Craniata</taxon>
        <taxon>Vertebrata</taxon>
        <taxon>Cyclostomata</taxon>
        <taxon>Hyperoartia</taxon>
        <taxon>Petromyzontiformes</taxon>
        <taxon>Petromyzontidae</taxon>
        <taxon>Petromyzon</taxon>
    </lineage>
</organism>
<evidence type="ECO:0000256" key="3">
    <source>
        <dbReference type="ARBA" id="ARBA00045586"/>
    </source>
</evidence>
<accession>A0AAJ7U8U1</accession>
<feature type="region of interest" description="Disordered" evidence="4">
    <location>
        <begin position="1"/>
        <end position="21"/>
    </location>
</feature>
<evidence type="ECO:0000256" key="2">
    <source>
        <dbReference type="ARBA" id="ARBA00018256"/>
    </source>
</evidence>
<dbReference type="InterPro" id="IPR033575">
    <property type="entry name" value="DDA1-like"/>
</dbReference>
<proteinExistence type="inferred from homology"/>
<feature type="region of interest" description="Disordered" evidence="4">
    <location>
        <begin position="81"/>
        <end position="122"/>
    </location>
</feature>
<dbReference type="PANTHER" id="PTHR31879">
    <property type="entry name" value="DET1- AND DDB1-ASSOCIATED PROTEIN 1"/>
    <property type="match status" value="1"/>
</dbReference>
<dbReference type="Proteomes" id="UP001318040">
    <property type="component" value="Chromosome 57"/>
</dbReference>
<dbReference type="Pfam" id="PF10172">
    <property type="entry name" value="DDA1"/>
    <property type="match status" value="1"/>
</dbReference>
<dbReference type="CTD" id="79016"/>
<evidence type="ECO:0000313" key="7">
    <source>
        <dbReference type="RefSeq" id="XP_032831849.1"/>
    </source>
</evidence>
<dbReference type="GeneID" id="116955021"/>
<evidence type="ECO:0000259" key="5">
    <source>
        <dbReference type="Pfam" id="PF10172"/>
    </source>
</evidence>
<protein>
    <recommendedName>
        <fullName evidence="2">DET1- and DDB1-associated protein 1</fullName>
    </recommendedName>
</protein>
<gene>
    <name evidence="7" type="primary">DDA1</name>
</gene>
<dbReference type="GO" id="GO:0032436">
    <property type="term" value="P:positive regulation of proteasomal ubiquitin-dependent protein catabolic process"/>
    <property type="evidence" value="ECO:0007669"/>
    <property type="project" value="TreeGrafter"/>
</dbReference>
<dbReference type="PANTHER" id="PTHR31879:SF2">
    <property type="entry name" value="DET1- AND DDB1-ASSOCIATED PROTEIN 1"/>
    <property type="match status" value="1"/>
</dbReference>
<dbReference type="GO" id="GO:0080008">
    <property type="term" value="C:Cul4-RING E3 ubiquitin ligase complex"/>
    <property type="evidence" value="ECO:0007669"/>
    <property type="project" value="TreeGrafter"/>
</dbReference>
<keyword evidence="6" id="KW-1185">Reference proteome</keyword>
<dbReference type="RefSeq" id="XP_032831849.1">
    <property type="nucleotide sequence ID" value="XM_032975958.1"/>
</dbReference>
<sequence length="122" mass="14148">MTHFRPHKALRGARRRRRGDMADFLKGLPVYDENNFSRYPADSVCKASSRRPPVYLPTREYPSEQVIITEKTNILLRYLNQRLDKRSSGKKRDQGQMDAEGEGAAPPQKMPRHDSEDMNEDT</sequence>
<dbReference type="AlphaFoldDB" id="A0AAJ7U8U1"/>
<name>A0AAJ7U8U1_PETMA</name>
<feature type="compositionally biased region" description="Basic residues" evidence="4">
    <location>
        <begin position="1"/>
        <end position="18"/>
    </location>
</feature>
<evidence type="ECO:0000256" key="4">
    <source>
        <dbReference type="SAM" id="MobiDB-lite"/>
    </source>
</evidence>
<evidence type="ECO:0000313" key="6">
    <source>
        <dbReference type="Proteomes" id="UP001318040"/>
    </source>
</evidence>
<evidence type="ECO:0000256" key="1">
    <source>
        <dbReference type="ARBA" id="ARBA00008042"/>
    </source>
</evidence>
<dbReference type="KEGG" id="pmrn:116955021"/>
<comment type="similarity">
    <text evidence="1">Belongs to the DDA1 family.</text>
</comment>
<feature type="domain" description="DET1- and DDB1-associated protein 1" evidence="5">
    <location>
        <begin position="23"/>
        <end position="85"/>
    </location>
</feature>
<dbReference type="InterPro" id="IPR018276">
    <property type="entry name" value="DDA1_dom"/>
</dbReference>
<reference evidence="7" key="1">
    <citation type="submission" date="2025-08" db="UniProtKB">
        <authorList>
            <consortium name="RefSeq"/>
        </authorList>
    </citation>
    <scope>IDENTIFICATION</scope>
    <source>
        <tissue evidence="7">Sperm</tissue>
    </source>
</reference>
<comment type="function">
    <text evidence="3">Functions as a component of numerous distinct DCX (DDB1-CUL4-X-box) E3 ubiquitin-protein ligase complexes which mediate the ubiquitination and subsequent proteasomal degradation of target proteins. In the DCX complexes, acts as a scaffolding subunit required to stabilize the complex.</text>
</comment>